<dbReference type="GO" id="GO:0043709">
    <property type="term" value="P:cell adhesion involved in single-species biofilm formation"/>
    <property type="evidence" value="ECO:0007669"/>
    <property type="project" value="TreeGrafter"/>
</dbReference>
<evidence type="ECO:0000256" key="2">
    <source>
        <dbReference type="ARBA" id="ARBA00034247"/>
    </source>
</evidence>
<dbReference type="AlphaFoldDB" id="A0A8J7VR20"/>
<accession>A0A8J7VR20</accession>
<feature type="transmembrane region" description="Helical" evidence="3">
    <location>
        <begin position="750"/>
        <end position="770"/>
    </location>
</feature>
<dbReference type="GO" id="GO:0052621">
    <property type="term" value="F:diguanylate cyclase activity"/>
    <property type="evidence" value="ECO:0007669"/>
    <property type="project" value="UniProtKB-EC"/>
</dbReference>
<dbReference type="InterPro" id="IPR011110">
    <property type="entry name" value="Reg_prop"/>
</dbReference>
<comment type="catalytic activity">
    <reaction evidence="2">
        <text>2 GTP = 3',3'-c-di-GMP + 2 diphosphate</text>
        <dbReference type="Rhea" id="RHEA:24898"/>
        <dbReference type="ChEBI" id="CHEBI:33019"/>
        <dbReference type="ChEBI" id="CHEBI:37565"/>
        <dbReference type="ChEBI" id="CHEBI:58805"/>
        <dbReference type="EC" id="2.7.7.65"/>
    </reaction>
</comment>
<proteinExistence type="predicted"/>
<keyword evidence="7" id="KW-1185">Reference proteome</keyword>
<dbReference type="CDD" id="cd01949">
    <property type="entry name" value="GGDEF"/>
    <property type="match status" value="1"/>
</dbReference>
<dbReference type="InterPro" id="IPR029787">
    <property type="entry name" value="Nucleotide_cyclase"/>
</dbReference>
<evidence type="ECO:0000259" key="4">
    <source>
        <dbReference type="PROSITE" id="PS50887"/>
    </source>
</evidence>
<dbReference type="EMBL" id="JAGQFT020000009">
    <property type="protein sequence ID" value="MBS7458255.1"/>
    <property type="molecule type" value="Genomic_DNA"/>
</dbReference>
<dbReference type="GO" id="GO:1902201">
    <property type="term" value="P:negative regulation of bacterial-type flagellum-dependent cell motility"/>
    <property type="evidence" value="ECO:0007669"/>
    <property type="project" value="TreeGrafter"/>
</dbReference>
<dbReference type="PROSITE" id="PS50887">
    <property type="entry name" value="GGDEF"/>
    <property type="match status" value="1"/>
</dbReference>
<dbReference type="InterPro" id="IPR015943">
    <property type="entry name" value="WD40/YVTN_repeat-like_dom_sf"/>
</dbReference>
<keyword evidence="5" id="KW-0808">Transferase</keyword>
<evidence type="ECO:0000256" key="3">
    <source>
        <dbReference type="SAM" id="Phobius"/>
    </source>
</evidence>
<dbReference type="PANTHER" id="PTHR45138:SF9">
    <property type="entry name" value="DIGUANYLATE CYCLASE DGCM-RELATED"/>
    <property type="match status" value="1"/>
</dbReference>
<dbReference type="InterPro" id="IPR043128">
    <property type="entry name" value="Rev_trsase/Diguanyl_cyclase"/>
</dbReference>
<keyword evidence="3" id="KW-1133">Transmembrane helix</keyword>
<evidence type="ECO:0000256" key="1">
    <source>
        <dbReference type="ARBA" id="ARBA00012528"/>
    </source>
</evidence>
<dbReference type="Gene3D" id="2.60.40.10">
    <property type="entry name" value="Immunoglobulins"/>
    <property type="match status" value="1"/>
</dbReference>
<evidence type="ECO:0000313" key="5">
    <source>
        <dbReference type="EMBL" id="MBR0561334.1"/>
    </source>
</evidence>
<protein>
    <recommendedName>
        <fullName evidence="1">diguanylate cyclase</fullName>
        <ecNumber evidence="1">2.7.7.65</ecNumber>
    </recommendedName>
</protein>
<dbReference type="Gene3D" id="3.30.70.270">
    <property type="match status" value="1"/>
</dbReference>
<dbReference type="Proteomes" id="UP000675747">
    <property type="component" value="Unassembled WGS sequence"/>
</dbReference>
<reference evidence="5" key="2">
    <citation type="submission" date="2021-04" db="EMBL/GenBank/DDBJ databases">
        <authorList>
            <person name="Karlyshev A.V."/>
        </authorList>
    </citation>
    <scope>NUCLEOTIDE SEQUENCE</scope>
    <source>
        <strain evidence="5">LMG 29479</strain>
    </source>
</reference>
<evidence type="ECO:0000313" key="6">
    <source>
        <dbReference type="EMBL" id="MBS7458255.1"/>
    </source>
</evidence>
<dbReference type="PANTHER" id="PTHR45138">
    <property type="entry name" value="REGULATORY COMPONENTS OF SENSORY TRANSDUCTION SYSTEM"/>
    <property type="match status" value="1"/>
</dbReference>
<dbReference type="Gene3D" id="2.130.10.10">
    <property type="entry name" value="YVTN repeat-like/Quinoprotein amine dehydrogenase"/>
    <property type="match status" value="3"/>
</dbReference>
<comment type="caution">
    <text evidence="5">The sequence shown here is derived from an EMBL/GenBank/DDBJ whole genome shotgun (WGS) entry which is preliminary data.</text>
</comment>
<keyword evidence="3" id="KW-0812">Transmembrane</keyword>
<dbReference type="NCBIfam" id="TIGR00254">
    <property type="entry name" value="GGDEF"/>
    <property type="match status" value="1"/>
</dbReference>
<dbReference type="Pfam" id="PF07494">
    <property type="entry name" value="Reg_prop"/>
    <property type="match status" value="1"/>
</dbReference>
<evidence type="ECO:0000313" key="7">
    <source>
        <dbReference type="Proteomes" id="UP000675747"/>
    </source>
</evidence>
<organism evidence="5">
    <name type="scientific">Coralloluteibacterium stylophorae</name>
    <dbReference type="NCBI Taxonomy" id="1776034"/>
    <lineage>
        <taxon>Bacteria</taxon>
        <taxon>Pseudomonadati</taxon>
        <taxon>Pseudomonadota</taxon>
        <taxon>Gammaproteobacteria</taxon>
        <taxon>Lysobacterales</taxon>
        <taxon>Lysobacteraceae</taxon>
        <taxon>Coralloluteibacterium</taxon>
    </lineage>
</organism>
<dbReference type="Pfam" id="PF00990">
    <property type="entry name" value="GGDEF"/>
    <property type="match status" value="1"/>
</dbReference>
<keyword evidence="5" id="KW-0548">Nucleotidyltransferase</keyword>
<dbReference type="EMBL" id="JAGQFT010000007">
    <property type="protein sequence ID" value="MBR0561334.1"/>
    <property type="molecule type" value="Genomic_DNA"/>
</dbReference>
<dbReference type="RefSeq" id="WP_211925297.1">
    <property type="nucleotide sequence ID" value="NZ_JAGQFT020000009.1"/>
</dbReference>
<gene>
    <name evidence="6" type="ORF">KB893_014035</name>
    <name evidence="5" type="ORF">KB893_02190</name>
</gene>
<dbReference type="InterPro" id="IPR000160">
    <property type="entry name" value="GGDEF_dom"/>
</dbReference>
<dbReference type="SMART" id="SM00267">
    <property type="entry name" value="GGDEF"/>
    <property type="match status" value="1"/>
</dbReference>
<dbReference type="InterPro" id="IPR050469">
    <property type="entry name" value="Diguanylate_Cyclase"/>
</dbReference>
<keyword evidence="3" id="KW-0472">Membrane</keyword>
<name>A0A8J7VR20_9GAMM</name>
<dbReference type="GO" id="GO:0005886">
    <property type="term" value="C:plasma membrane"/>
    <property type="evidence" value="ECO:0007669"/>
    <property type="project" value="TreeGrafter"/>
</dbReference>
<dbReference type="EC" id="2.7.7.65" evidence="1"/>
<feature type="domain" description="GGDEF" evidence="4">
    <location>
        <begin position="849"/>
        <end position="988"/>
    </location>
</feature>
<dbReference type="SUPFAM" id="SSF63829">
    <property type="entry name" value="Calcium-dependent phosphotriesterase"/>
    <property type="match status" value="2"/>
</dbReference>
<dbReference type="InterPro" id="IPR013783">
    <property type="entry name" value="Ig-like_fold"/>
</dbReference>
<reference evidence="6 7" key="1">
    <citation type="journal article" date="2021" name="Microbiol. Resour. Announc.">
        <title>Draft Genome Sequence of Coralloluteibacterium stylophorae LMG 29479T.</title>
        <authorList>
            <person name="Karlyshev A.V."/>
            <person name="Kudryashova E.B."/>
            <person name="Ariskina E.V."/>
            <person name="Conroy A.P."/>
            <person name="Abidueva E.Y."/>
        </authorList>
    </citation>
    <scope>NUCLEOTIDE SEQUENCE [LARGE SCALE GENOMIC DNA]</scope>
    <source>
        <strain evidence="6 7">LMG 29479</strain>
    </source>
</reference>
<dbReference type="SUPFAM" id="SSF55073">
    <property type="entry name" value="Nucleotide cyclase"/>
    <property type="match status" value="1"/>
</dbReference>
<sequence length="1039" mass="111221">MLLAAAFACAQARDAAPEPAVVHSLERFGLDDGLSQLSVTALALDDQGFLWVGTQEGLNRFDGHGFEVYRRDPEDADAGLASSSIEALAFDRRRRLWLGTDESGLEVVDLGSWRRWRLGPGSGLSHARVRHVLLDADDGAWLGTEAGVDRVGPRLDRVRRLGATPPVVGLAPDPAGAGALVLDRDCGLWRASSGTLVPLPVELDLEPAPACVAMAADGGGVWLATRSQGLVRLDAAGAVVARLAPATLREREVPVTALGALRHGGVLVGHADGAVLEVRLRGGAPEVRPLWLDPVPGSAITALHQDAGDLLWIGTYTDGLQRVRPLSGVIRNDRIADAAGWPSRSARAIGEDGGGLLLGTDAGLLRRRAGAADWQPVAAFAGRSVRALLPADAGWWVGTHDGLYRWDPPRAPVRLEGLPDARVEDLLETADGLWIATRGGLALRTPDGAVSRDFGALDGQLLTCLRHDADGTLWIGSNEQGLWRLRPGADPERVAAADGRLPDSVWALHADAGAVWIGSFSEGLVRLDRASGATRRFTERDGLSNNVVYRIVVDGDARLWLSTNAGLTVLNPGSGVIQTLGRRDGLRNHEYNSGSGLRGGDGLLYFGGTEGVDVLDPARLSPRSLPARPAITAVTVHSTRRGGGAPEVRAGGAASVYAAALELGYDDSVLAFALTAIDLAAPAAARLRYRLAPLHQDWVYPQAPRTEFWVSRLQPGDYSLEVQAAGRDGRFGPSRLLALHMPPPPWRHPLAHAAYVLLALVAAAWLAWRVRVAVRRERRRAERLHRLVAERTAQLEEANLALVGSNARLEEANRRDPLTQVSNRRDLHDWLARECDGVQARLDRGDGEARLVFFMIDIDDFKHINDEHGHQAGDQVLVHFAERLRQLCREDDVLARWGGEEFMLASCRLRMDDAAGLAERIRATVAAHPFRLDCGRVLPVTCSVGFAPWPLALAWPRLGDSEQSVDLADRCLYAAKAAGKDTWVGIVAAPGAGRGCLQALLAGAAPDALAPGCVELLHPAQVVPRFLRQPAGTGGGRAG</sequence>